<reference evidence="3 4" key="1">
    <citation type="submission" date="2019-09" db="EMBL/GenBank/DDBJ databases">
        <title>Hydrogenophaga aromatica sp. nov., isolated from a para-xylene-degrading enrichment culture.</title>
        <authorList>
            <person name="Tancsics A."/>
            <person name="Banerjee S."/>
        </authorList>
    </citation>
    <scope>NUCLEOTIDE SEQUENCE [LARGE SCALE GENOMIC DNA]</scope>
    <source>
        <strain evidence="3 4">D2P1</strain>
    </source>
</reference>
<dbReference type="Proteomes" id="UP000545507">
    <property type="component" value="Unassembled WGS sequence"/>
</dbReference>
<evidence type="ECO:0008006" key="5">
    <source>
        <dbReference type="Google" id="ProtNLM"/>
    </source>
</evidence>
<protein>
    <recommendedName>
        <fullName evidence="5">Type IV pilus biogenesis protein PilP</fullName>
    </recommendedName>
</protein>
<feature type="chain" id="PRO_5030772411" description="Type IV pilus biogenesis protein PilP" evidence="2">
    <location>
        <begin position="25"/>
        <end position="170"/>
    </location>
</feature>
<feature type="compositionally biased region" description="Low complexity" evidence="1">
    <location>
        <begin position="147"/>
        <end position="160"/>
    </location>
</feature>
<gene>
    <name evidence="3" type="ORF">F3K02_12640</name>
</gene>
<dbReference type="AlphaFoldDB" id="A0A7Y8KXZ4"/>
<proteinExistence type="predicted"/>
<keyword evidence="2" id="KW-0732">Signal</keyword>
<dbReference type="RefSeq" id="WP_177136000.1">
    <property type="nucleotide sequence ID" value="NZ_VYGV01000011.1"/>
</dbReference>
<organism evidence="3 4">
    <name type="scientific">Hydrogenophaga aromaticivorans</name>
    <dbReference type="NCBI Taxonomy" id="2610898"/>
    <lineage>
        <taxon>Bacteria</taxon>
        <taxon>Pseudomonadati</taxon>
        <taxon>Pseudomonadota</taxon>
        <taxon>Betaproteobacteria</taxon>
        <taxon>Burkholderiales</taxon>
        <taxon>Comamonadaceae</taxon>
        <taxon>Hydrogenophaga</taxon>
    </lineage>
</organism>
<comment type="caution">
    <text evidence="3">The sequence shown here is derived from an EMBL/GenBank/DDBJ whole genome shotgun (WGS) entry which is preliminary data.</text>
</comment>
<evidence type="ECO:0000313" key="4">
    <source>
        <dbReference type="Proteomes" id="UP000545507"/>
    </source>
</evidence>
<name>A0A7Y8KXZ4_9BURK</name>
<evidence type="ECO:0000313" key="3">
    <source>
        <dbReference type="EMBL" id="NWF46092.1"/>
    </source>
</evidence>
<feature type="compositionally biased region" description="Polar residues" evidence="1">
    <location>
        <begin position="161"/>
        <end position="170"/>
    </location>
</feature>
<feature type="signal peptide" evidence="2">
    <location>
        <begin position="1"/>
        <end position="24"/>
    </location>
</feature>
<feature type="region of interest" description="Disordered" evidence="1">
    <location>
        <begin position="147"/>
        <end position="170"/>
    </location>
</feature>
<keyword evidence="4" id="KW-1185">Reference proteome</keyword>
<sequence length="170" mass="17555">MSSRKSLAIAACMVAALATQFANAQTTKVEEKATPATIGEITRLSRELMVENLKKELREAKKAGTDAPVSMLPAAGSGNGIAAPRLPALPPPEPKPPMVSSIYGVGSGAMALVATTGDGQTLRVGDRAGEWKVVGINERKVSFERCTSTTKGKGTKAVTTESCKTVASAP</sequence>
<dbReference type="EMBL" id="VYGV01000011">
    <property type="protein sequence ID" value="NWF46092.1"/>
    <property type="molecule type" value="Genomic_DNA"/>
</dbReference>
<accession>A0A7Y8KXZ4</accession>
<evidence type="ECO:0000256" key="1">
    <source>
        <dbReference type="SAM" id="MobiDB-lite"/>
    </source>
</evidence>
<evidence type="ECO:0000256" key="2">
    <source>
        <dbReference type="SAM" id="SignalP"/>
    </source>
</evidence>